<sequence>MGQCKSVGIASILVRSSSRSNRFSIEIPTRCNWKKAAMVFGKWDDSLCYVAGNGVNKASASLLWKAIKPPPNVTRYNLTSFSITLNELTPGLEEKLPPTDSRLRPDQRHLENGEYEMANEEKQRLERRQRMSRKIQKADGDQDGSNHKKTAKATSIQAVIGKHEKKKVGMIALTYSGSSPKRLQIVLKAISASFQG</sequence>
<dbReference type="SUPFAM" id="SSF144000">
    <property type="entry name" value="Oxysterol-binding protein-like"/>
    <property type="match status" value="1"/>
</dbReference>
<evidence type="ECO:0000313" key="3">
    <source>
        <dbReference type="Proteomes" id="UP000489600"/>
    </source>
</evidence>
<dbReference type="EMBL" id="CABITT030000006">
    <property type="protein sequence ID" value="VVB07743.1"/>
    <property type="molecule type" value="Genomic_DNA"/>
</dbReference>
<organism evidence="2 3">
    <name type="scientific">Arabis nemorensis</name>
    <dbReference type="NCBI Taxonomy" id="586526"/>
    <lineage>
        <taxon>Eukaryota</taxon>
        <taxon>Viridiplantae</taxon>
        <taxon>Streptophyta</taxon>
        <taxon>Embryophyta</taxon>
        <taxon>Tracheophyta</taxon>
        <taxon>Spermatophyta</taxon>
        <taxon>Magnoliopsida</taxon>
        <taxon>eudicotyledons</taxon>
        <taxon>Gunneridae</taxon>
        <taxon>Pentapetalae</taxon>
        <taxon>rosids</taxon>
        <taxon>malvids</taxon>
        <taxon>Brassicales</taxon>
        <taxon>Brassicaceae</taxon>
        <taxon>Arabideae</taxon>
        <taxon>Arabis</taxon>
    </lineage>
</organism>
<comment type="caution">
    <text evidence="2">The sequence shown here is derived from an EMBL/GenBank/DDBJ whole genome shotgun (WGS) entry which is preliminary data.</text>
</comment>
<protein>
    <submittedName>
        <fullName evidence="2">Uncharacterized protein</fullName>
    </submittedName>
</protein>
<evidence type="ECO:0000313" key="2">
    <source>
        <dbReference type="EMBL" id="VVB07743.1"/>
    </source>
</evidence>
<proteinExistence type="predicted"/>
<keyword evidence="3" id="KW-1185">Reference proteome</keyword>
<name>A0A565C273_9BRAS</name>
<dbReference type="GO" id="GO:0005829">
    <property type="term" value="C:cytosol"/>
    <property type="evidence" value="ECO:0007669"/>
    <property type="project" value="TreeGrafter"/>
</dbReference>
<dbReference type="Proteomes" id="UP000489600">
    <property type="component" value="Unassembled WGS sequence"/>
</dbReference>
<dbReference type="PANTHER" id="PTHR10972:SF88">
    <property type="entry name" value="OXYSTEROL-BINDING PROTEIN-RELATED PROTEIN 2B"/>
    <property type="match status" value="1"/>
</dbReference>
<dbReference type="GO" id="GO:0032934">
    <property type="term" value="F:sterol binding"/>
    <property type="evidence" value="ECO:0007669"/>
    <property type="project" value="TreeGrafter"/>
</dbReference>
<feature type="region of interest" description="Disordered" evidence="1">
    <location>
        <begin position="114"/>
        <end position="155"/>
    </location>
</feature>
<dbReference type="InterPro" id="IPR000648">
    <property type="entry name" value="Oxysterol-bd"/>
</dbReference>
<dbReference type="GO" id="GO:0016020">
    <property type="term" value="C:membrane"/>
    <property type="evidence" value="ECO:0007669"/>
    <property type="project" value="TreeGrafter"/>
</dbReference>
<dbReference type="OrthoDB" id="1695750at2759"/>
<accession>A0A565C273</accession>
<reference evidence="2" key="1">
    <citation type="submission" date="2019-07" db="EMBL/GenBank/DDBJ databases">
        <authorList>
            <person name="Dittberner H."/>
        </authorList>
    </citation>
    <scope>NUCLEOTIDE SEQUENCE [LARGE SCALE GENOMIC DNA]</scope>
</reference>
<dbReference type="PANTHER" id="PTHR10972">
    <property type="entry name" value="OXYSTEROL-BINDING PROTEIN-RELATED"/>
    <property type="match status" value="1"/>
</dbReference>
<dbReference type="AlphaFoldDB" id="A0A565C273"/>
<feature type="compositionally biased region" description="Basic and acidic residues" evidence="1">
    <location>
        <begin position="136"/>
        <end position="146"/>
    </location>
</feature>
<dbReference type="InterPro" id="IPR037239">
    <property type="entry name" value="OSBP_sf"/>
</dbReference>
<dbReference type="Pfam" id="PF01237">
    <property type="entry name" value="Oxysterol_BP"/>
    <property type="match status" value="1"/>
</dbReference>
<evidence type="ECO:0000256" key="1">
    <source>
        <dbReference type="SAM" id="MobiDB-lite"/>
    </source>
</evidence>
<feature type="compositionally biased region" description="Basic and acidic residues" evidence="1">
    <location>
        <begin position="119"/>
        <end position="129"/>
    </location>
</feature>
<gene>
    <name evidence="2" type="ORF">ANE_LOCUS18187</name>
</gene>